<dbReference type="InterPro" id="IPR029494">
    <property type="entry name" value="DarT"/>
</dbReference>
<sequence length="233" mass="26894">MIQSVIQNRHITRLCHFTKSKNLPFILGKGMDSDNGILANNFIFDSSFLNKTDENRFDRHEDYICTSVQYPNCYYFSTVVKKSRTEIFNEWTILEISPKIITDSTKFCPVNAATKGGRMIKGGYEAFESIFNERVTGKRTFVRDKLYPSNVPTNVQAEVLIYNKIPKEYITALIFPTEELAKRECLRLELCGVCTSDYDIIVSSELFEKKEIVRLLQSGKVPEEKVLKYKQHG</sequence>
<keyword evidence="5 6" id="KW-0238">DNA-binding</keyword>
<feature type="domain" description="DarT" evidence="7">
    <location>
        <begin position="12"/>
        <end position="208"/>
    </location>
</feature>
<protein>
    <recommendedName>
        <fullName evidence="7">DarT domain-containing protein</fullName>
    </recommendedName>
</protein>
<evidence type="ECO:0000256" key="5">
    <source>
        <dbReference type="ARBA" id="ARBA00023125"/>
    </source>
</evidence>
<evidence type="ECO:0000259" key="7">
    <source>
        <dbReference type="PROSITE" id="PS52018"/>
    </source>
</evidence>
<comment type="similarity">
    <text evidence="6">Belongs to the DarT ADP-ribosyltransferase family.</text>
</comment>
<dbReference type="GO" id="GO:0016757">
    <property type="term" value="F:glycosyltransferase activity"/>
    <property type="evidence" value="ECO:0007669"/>
    <property type="project" value="UniProtKB-UniRule"/>
</dbReference>
<evidence type="ECO:0000313" key="9">
    <source>
        <dbReference type="Proteomes" id="UP000321839"/>
    </source>
</evidence>
<keyword evidence="4 6" id="KW-0548">Nucleotidyltransferase</keyword>
<dbReference type="GO" id="GO:0003677">
    <property type="term" value="F:DNA binding"/>
    <property type="evidence" value="ECO:0007669"/>
    <property type="project" value="UniProtKB-UniRule"/>
</dbReference>
<dbReference type="Pfam" id="PF14487">
    <property type="entry name" value="DarT"/>
    <property type="match status" value="1"/>
</dbReference>
<keyword evidence="9" id="KW-1185">Reference proteome</keyword>
<organism evidence="8 9">
    <name type="scientific">Staphylococcus ureilyticus</name>
    <name type="common">Staphylococcus cohnii subsp. urealyticus</name>
    <dbReference type="NCBI Taxonomy" id="94138"/>
    <lineage>
        <taxon>Bacteria</taxon>
        <taxon>Bacillati</taxon>
        <taxon>Bacillota</taxon>
        <taxon>Bacilli</taxon>
        <taxon>Bacillales</taxon>
        <taxon>Staphylococcaceae</taxon>
        <taxon>Staphylococcus</taxon>
        <taxon>Staphylococcus cohnii species complex</taxon>
    </lineage>
</organism>
<feature type="binding site" evidence="6">
    <location>
        <begin position="16"/>
        <end position="18"/>
    </location>
    <ligand>
        <name>NAD(+)</name>
        <dbReference type="ChEBI" id="CHEBI:57540"/>
    </ligand>
</feature>
<feature type="active site" description="Proton acceptor" evidence="6">
    <location>
        <position position="56"/>
    </location>
</feature>
<dbReference type="EMBL" id="BKAW01000009">
    <property type="protein sequence ID" value="GEQ03474.1"/>
    <property type="molecule type" value="Genomic_DNA"/>
</dbReference>
<feature type="active site" evidence="6">
    <location>
        <position position="158"/>
    </location>
</feature>
<dbReference type="PROSITE" id="PS52018">
    <property type="entry name" value="DART"/>
    <property type="match status" value="1"/>
</dbReference>
<comment type="catalytic activity">
    <reaction evidence="6">
        <text>a thymidine in DNA + NAD(+) = an N-(ADP-alpha-D-ribosyl)-thymidine in DNA + nicotinamide + H(+)</text>
        <dbReference type="Rhea" id="RHEA:71651"/>
        <dbReference type="Rhea" id="RHEA-COMP:13556"/>
        <dbReference type="Rhea" id="RHEA-COMP:18051"/>
        <dbReference type="ChEBI" id="CHEBI:15378"/>
        <dbReference type="ChEBI" id="CHEBI:17154"/>
        <dbReference type="ChEBI" id="CHEBI:57540"/>
        <dbReference type="ChEBI" id="CHEBI:137386"/>
        <dbReference type="ChEBI" id="CHEBI:191199"/>
    </reaction>
</comment>
<evidence type="ECO:0000256" key="4">
    <source>
        <dbReference type="ARBA" id="ARBA00022695"/>
    </source>
</evidence>
<dbReference type="AlphaFoldDB" id="A0AB34AKA1"/>
<dbReference type="RefSeq" id="WP_103161577.1">
    <property type="nucleotide sequence ID" value="NZ_BKAW01000009.1"/>
</dbReference>
<keyword evidence="2 6" id="KW-0328">Glycosyltransferase</keyword>
<reference evidence="8 9" key="1">
    <citation type="submission" date="2019-07" db="EMBL/GenBank/DDBJ databases">
        <title>Whole genome shotgun sequence of Staphylococcus cohnii subsp. urealyticus NBRC 109766.</title>
        <authorList>
            <person name="Hosoyama A."/>
            <person name="Uohara A."/>
            <person name="Ohji S."/>
            <person name="Ichikawa N."/>
        </authorList>
    </citation>
    <scope>NUCLEOTIDE SEQUENCE [LARGE SCALE GENOMIC DNA]</scope>
    <source>
        <strain evidence="8 9">NBRC 109766</strain>
    </source>
</reference>
<gene>
    <name evidence="8" type="ORF">SCO02_19150</name>
</gene>
<keyword evidence="1 6" id="KW-1277">Toxin-antitoxin system</keyword>
<proteinExistence type="inferred from homology"/>
<name>A0AB34AKA1_STAUR</name>
<dbReference type="GO" id="GO:0016779">
    <property type="term" value="F:nucleotidyltransferase activity"/>
    <property type="evidence" value="ECO:0007669"/>
    <property type="project" value="UniProtKB-UniRule"/>
</dbReference>
<keyword evidence="3 6" id="KW-0808">Transferase</keyword>
<evidence type="ECO:0000313" key="8">
    <source>
        <dbReference type="EMBL" id="GEQ03474.1"/>
    </source>
</evidence>
<evidence type="ECO:0000256" key="6">
    <source>
        <dbReference type="PROSITE-ProRule" id="PRU01362"/>
    </source>
</evidence>
<comment type="caution">
    <text evidence="6">Lacks conserved residue(s) required for the propagation of feature annotation.</text>
</comment>
<feature type="binding site" evidence="6">
    <location>
        <position position="56"/>
    </location>
    <ligand>
        <name>NAD(+)</name>
        <dbReference type="ChEBI" id="CHEBI:57540"/>
    </ligand>
</feature>
<evidence type="ECO:0000256" key="1">
    <source>
        <dbReference type="ARBA" id="ARBA00022649"/>
    </source>
</evidence>
<comment type="caution">
    <text evidence="8">The sequence shown here is derived from an EMBL/GenBank/DDBJ whole genome shotgun (WGS) entry which is preliminary data.</text>
</comment>
<accession>A0AB34AKA1</accession>
<dbReference type="Proteomes" id="UP000321839">
    <property type="component" value="Unassembled WGS sequence"/>
</dbReference>
<evidence type="ECO:0000256" key="2">
    <source>
        <dbReference type="ARBA" id="ARBA00022676"/>
    </source>
</evidence>
<evidence type="ECO:0000256" key="3">
    <source>
        <dbReference type="ARBA" id="ARBA00022679"/>
    </source>
</evidence>